<organism evidence="1">
    <name type="scientific">Tanacetum cinerariifolium</name>
    <name type="common">Dalmatian daisy</name>
    <name type="synonym">Chrysanthemum cinerariifolium</name>
    <dbReference type="NCBI Taxonomy" id="118510"/>
    <lineage>
        <taxon>Eukaryota</taxon>
        <taxon>Viridiplantae</taxon>
        <taxon>Streptophyta</taxon>
        <taxon>Embryophyta</taxon>
        <taxon>Tracheophyta</taxon>
        <taxon>Spermatophyta</taxon>
        <taxon>Magnoliopsida</taxon>
        <taxon>eudicotyledons</taxon>
        <taxon>Gunneridae</taxon>
        <taxon>Pentapetalae</taxon>
        <taxon>asterids</taxon>
        <taxon>campanulids</taxon>
        <taxon>Asterales</taxon>
        <taxon>Asteraceae</taxon>
        <taxon>Asteroideae</taxon>
        <taxon>Anthemideae</taxon>
        <taxon>Anthemidinae</taxon>
        <taxon>Tanacetum</taxon>
    </lineage>
</organism>
<protein>
    <submittedName>
        <fullName evidence="1">Uncharacterized protein</fullName>
    </submittedName>
</protein>
<comment type="caution">
    <text evidence="1">The sequence shown here is derived from an EMBL/GenBank/DDBJ whole genome shotgun (WGS) entry which is preliminary data.</text>
</comment>
<dbReference type="AlphaFoldDB" id="A0A699K0V4"/>
<name>A0A699K0V4_TANCI</name>
<accession>A0A699K0V4</accession>
<dbReference type="EMBL" id="BKCJ010468649">
    <property type="protein sequence ID" value="GFA68545.1"/>
    <property type="molecule type" value="Genomic_DNA"/>
</dbReference>
<gene>
    <name evidence="1" type="ORF">Tci_640517</name>
</gene>
<sequence length="101" mass="11445">MKDVPVIILSNGESDVPLSSKYRRLSKNSTFLSTLYYLKIVKNSLEVLKVLKNSLEVLKVVKNSLEVLKVLQMELQENSSIDEFRSLSIKNPHPNVSEAVK</sequence>
<reference evidence="1" key="1">
    <citation type="journal article" date="2019" name="Sci. Rep.">
        <title>Draft genome of Tanacetum cinerariifolium, the natural source of mosquito coil.</title>
        <authorList>
            <person name="Yamashiro T."/>
            <person name="Shiraishi A."/>
            <person name="Satake H."/>
            <person name="Nakayama K."/>
        </authorList>
    </citation>
    <scope>NUCLEOTIDE SEQUENCE</scope>
</reference>
<evidence type="ECO:0000313" key="1">
    <source>
        <dbReference type="EMBL" id="GFA68545.1"/>
    </source>
</evidence>
<proteinExistence type="predicted"/>